<protein>
    <recommendedName>
        <fullName evidence="5">Toxin-antitoxin system YwqK family antitoxin</fullName>
    </recommendedName>
</protein>
<dbReference type="SUPFAM" id="SSF82185">
    <property type="entry name" value="Histone H3 K4-specific methyltransferase SET7/9 N-terminal domain"/>
    <property type="match status" value="2"/>
</dbReference>
<evidence type="ECO:0000256" key="1">
    <source>
        <dbReference type="ARBA" id="ARBA00022737"/>
    </source>
</evidence>
<keyword evidence="1" id="KW-0677">Repeat</keyword>
<organism evidence="3 4">
    <name type="scientific">Brumimicrobium aurantiacum</name>
    <dbReference type="NCBI Taxonomy" id="1737063"/>
    <lineage>
        <taxon>Bacteria</taxon>
        <taxon>Pseudomonadati</taxon>
        <taxon>Bacteroidota</taxon>
        <taxon>Flavobacteriia</taxon>
        <taxon>Flavobacteriales</taxon>
        <taxon>Crocinitomicaceae</taxon>
        <taxon>Brumimicrobium</taxon>
    </lineage>
</organism>
<dbReference type="OrthoDB" id="9785122at2"/>
<comment type="caution">
    <text evidence="3">The sequence shown here is derived from an EMBL/GenBank/DDBJ whole genome shotgun (WGS) entry which is preliminary data.</text>
</comment>
<reference evidence="3 4" key="1">
    <citation type="submission" date="2018-08" db="EMBL/GenBank/DDBJ databases">
        <title>The draft genome squence of Brumimicrobium sp. N62.</title>
        <authorList>
            <person name="Du Z.-J."/>
            <person name="Luo H.-R."/>
        </authorList>
    </citation>
    <scope>NUCLEOTIDE SEQUENCE [LARGE SCALE GENOMIC DNA]</scope>
    <source>
        <strain evidence="3 4">N62</strain>
    </source>
</reference>
<feature type="chain" id="PRO_5017571404" description="Toxin-antitoxin system YwqK family antitoxin" evidence="2">
    <location>
        <begin position="25"/>
        <end position="258"/>
    </location>
</feature>
<dbReference type="RefSeq" id="WP_116881132.1">
    <property type="nucleotide sequence ID" value="NZ_QURB01000006.1"/>
</dbReference>
<accession>A0A3E1EWB7</accession>
<sequence length="258" mass="30001">MNFIKLNIVLSLMFLTSSFTILFSQINQVDSQGRKQGKWVKTYADSDDIRYEGEFKDDKPVGKFVYYYPDNSIRSIIKHDPNSDRSEAYFYHPSKELIAHGIYRGKEKDSVWSHFLTTGHYSYTETYKNGVLHGERITYYGQEAVEDPEVKLVLRKANYENGKPHGEYVEYFADGLIKGKGQYVHGKLNGVIIKNHANGNIMIKERWKNNVKHGWWVSYDESGKEDGRILYRNGTLMEGKQKDEYLEKLKKEGVSPNK</sequence>
<evidence type="ECO:0000256" key="2">
    <source>
        <dbReference type="SAM" id="SignalP"/>
    </source>
</evidence>
<gene>
    <name evidence="3" type="ORF">DXU93_09890</name>
</gene>
<keyword evidence="2" id="KW-0732">Signal</keyword>
<keyword evidence="4" id="KW-1185">Reference proteome</keyword>
<name>A0A3E1EWB7_9FLAO</name>
<dbReference type="Proteomes" id="UP000257127">
    <property type="component" value="Unassembled WGS sequence"/>
</dbReference>
<dbReference type="EMBL" id="QURB01000006">
    <property type="protein sequence ID" value="RFC53850.1"/>
    <property type="molecule type" value="Genomic_DNA"/>
</dbReference>
<evidence type="ECO:0000313" key="4">
    <source>
        <dbReference type="Proteomes" id="UP000257127"/>
    </source>
</evidence>
<proteinExistence type="predicted"/>
<dbReference type="Gene3D" id="2.20.110.10">
    <property type="entry name" value="Histone H3 K4-specific methyltransferase SET7/9 N-terminal domain"/>
    <property type="match status" value="3"/>
</dbReference>
<feature type="signal peptide" evidence="2">
    <location>
        <begin position="1"/>
        <end position="24"/>
    </location>
</feature>
<evidence type="ECO:0008006" key="5">
    <source>
        <dbReference type="Google" id="ProtNLM"/>
    </source>
</evidence>
<dbReference type="Pfam" id="PF02493">
    <property type="entry name" value="MORN"/>
    <property type="match status" value="2"/>
</dbReference>
<dbReference type="InterPro" id="IPR003409">
    <property type="entry name" value="MORN"/>
</dbReference>
<dbReference type="AlphaFoldDB" id="A0A3E1EWB7"/>
<evidence type="ECO:0000313" key="3">
    <source>
        <dbReference type="EMBL" id="RFC53850.1"/>
    </source>
</evidence>